<dbReference type="RefSeq" id="WP_308452611.1">
    <property type="nucleotide sequence ID" value="NZ_JAJEQR010000005.1"/>
</dbReference>
<organism evidence="11 12">
    <name type="scientific">Hominifimenecus microfluidus</name>
    <dbReference type="NCBI Taxonomy" id="2885348"/>
    <lineage>
        <taxon>Bacteria</taxon>
        <taxon>Bacillati</taxon>
        <taxon>Bacillota</taxon>
        <taxon>Clostridia</taxon>
        <taxon>Lachnospirales</taxon>
        <taxon>Lachnospiraceae</taxon>
        <taxon>Hominifimenecus</taxon>
    </lineage>
</organism>
<evidence type="ECO:0000256" key="9">
    <source>
        <dbReference type="SAM" id="Phobius"/>
    </source>
</evidence>
<feature type="transmembrane region" description="Helical" evidence="9">
    <location>
        <begin position="49"/>
        <end position="68"/>
    </location>
</feature>
<comment type="similarity">
    <text evidence="8">Belongs to the TRAP transporter small permease family.</text>
</comment>
<dbReference type="GO" id="GO:0022857">
    <property type="term" value="F:transmembrane transporter activity"/>
    <property type="evidence" value="ECO:0007669"/>
    <property type="project" value="TreeGrafter"/>
</dbReference>
<dbReference type="Proteomes" id="UP001198182">
    <property type="component" value="Unassembled WGS sequence"/>
</dbReference>
<dbReference type="GO" id="GO:0015740">
    <property type="term" value="P:C4-dicarboxylate transport"/>
    <property type="evidence" value="ECO:0007669"/>
    <property type="project" value="TreeGrafter"/>
</dbReference>
<dbReference type="PANTHER" id="PTHR35011">
    <property type="entry name" value="2,3-DIKETO-L-GULONATE TRAP TRANSPORTER SMALL PERMEASE PROTEIN YIAM"/>
    <property type="match status" value="1"/>
</dbReference>
<keyword evidence="7 9" id="KW-0472">Membrane</keyword>
<accession>A0AAE3JE67</accession>
<protein>
    <submittedName>
        <fullName evidence="11">TRAP transporter small permease subunit</fullName>
    </submittedName>
</protein>
<dbReference type="InterPro" id="IPR055348">
    <property type="entry name" value="DctQ"/>
</dbReference>
<keyword evidence="6 9" id="KW-1133">Transmembrane helix</keyword>
<evidence type="ECO:0000256" key="2">
    <source>
        <dbReference type="ARBA" id="ARBA00022448"/>
    </source>
</evidence>
<evidence type="ECO:0000313" key="11">
    <source>
        <dbReference type="EMBL" id="MCC2229823.1"/>
    </source>
</evidence>
<evidence type="ECO:0000259" key="10">
    <source>
        <dbReference type="Pfam" id="PF04290"/>
    </source>
</evidence>
<evidence type="ECO:0000256" key="3">
    <source>
        <dbReference type="ARBA" id="ARBA00022475"/>
    </source>
</evidence>
<evidence type="ECO:0000256" key="5">
    <source>
        <dbReference type="ARBA" id="ARBA00022692"/>
    </source>
</evidence>
<keyword evidence="4" id="KW-0997">Cell inner membrane</keyword>
<name>A0AAE3JE67_9FIRM</name>
<dbReference type="AlphaFoldDB" id="A0AAE3JE67"/>
<keyword evidence="3" id="KW-1003">Cell membrane</keyword>
<dbReference type="GO" id="GO:0005886">
    <property type="term" value="C:plasma membrane"/>
    <property type="evidence" value="ECO:0007669"/>
    <property type="project" value="UniProtKB-SubCell"/>
</dbReference>
<feature type="transmembrane region" description="Helical" evidence="9">
    <location>
        <begin position="15"/>
        <end position="37"/>
    </location>
</feature>
<evidence type="ECO:0000256" key="6">
    <source>
        <dbReference type="ARBA" id="ARBA00022989"/>
    </source>
</evidence>
<dbReference type="PANTHER" id="PTHR35011:SF2">
    <property type="entry name" value="2,3-DIKETO-L-GULONATE TRAP TRANSPORTER SMALL PERMEASE PROTEIN YIAM"/>
    <property type="match status" value="1"/>
</dbReference>
<evidence type="ECO:0000313" key="12">
    <source>
        <dbReference type="Proteomes" id="UP001198182"/>
    </source>
</evidence>
<evidence type="ECO:0000256" key="7">
    <source>
        <dbReference type="ARBA" id="ARBA00023136"/>
    </source>
</evidence>
<feature type="transmembrane region" description="Helical" evidence="9">
    <location>
        <begin position="129"/>
        <end position="148"/>
    </location>
</feature>
<sequence length="159" mass="17339">MNQKKDFLDELEQTLMLIMIVAATVLTLISFIAQFIAPDSVNLFKQLSFYTYGWMVFLALGPCVKRSAFMRIELLSGKYPQGLQNGLKMLGEILMFVMMIVMCVLSYRLTANTLASGASNAVAPGIPLVLAYAAPAVGYTLGVIAYIYKFATSGKGGNK</sequence>
<dbReference type="EMBL" id="JAJEQR010000005">
    <property type="protein sequence ID" value="MCC2229823.1"/>
    <property type="molecule type" value="Genomic_DNA"/>
</dbReference>
<feature type="transmembrane region" description="Helical" evidence="9">
    <location>
        <begin position="89"/>
        <end position="109"/>
    </location>
</feature>
<dbReference type="Pfam" id="PF04290">
    <property type="entry name" value="DctQ"/>
    <property type="match status" value="1"/>
</dbReference>
<proteinExistence type="inferred from homology"/>
<keyword evidence="2" id="KW-0813">Transport</keyword>
<comment type="subcellular location">
    <subcellularLocation>
        <location evidence="1">Cell inner membrane</location>
        <topology evidence="1">Multi-pass membrane protein</topology>
    </subcellularLocation>
</comment>
<keyword evidence="12" id="KW-1185">Reference proteome</keyword>
<evidence type="ECO:0000256" key="8">
    <source>
        <dbReference type="ARBA" id="ARBA00038436"/>
    </source>
</evidence>
<evidence type="ECO:0000256" key="4">
    <source>
        <dbReference type="ARBA" id="ARBA00022519"/>
    </source>
</evidence>
<feature type="domain" description="Tripartite ATP-independent periplasmic transporters DctQ component" evidence="10">
    <location>
        <begin position="42"/>
        <end position="151"/>
    </location>
</feature>
<keyword evidence="5 9" id="KW-0812">Transmembrane</keyword>
<comment type="caution">
    <text evidence="11">The sequence shown here is derived from an EMBL/GenBank/DDBJ whole genome shotgun (WGS) entry which is preliminary data.</text>
</comment>
<dbReference type="InterPro" id="IPR007387">
    <property type="entry name" value="TRAP_DctQ"/>
</dbReference>
<gene>
    <name evidence="11" type="ORF">LKD81_02235</name>
</gene>
<reference evidence="11" key="1">
    <citation type="submission" date="2021-10" db="EMBL/GenBank/DDBJ databases">
        <title>Anaerobic single-cell dispensing facilitates the cultivation of human gut bacteria.</title>
        <authorList>
            <person name="Afrizal A."/>
        </authorList>
    </citation>
    <scope>NUCLEOTIDE SEQUENCE</scope>
    <source>
        <strain evidence="11">CLA-AA-H215</strain>
    </source>
</reference>
<evidence type="ECO:0000256" key="1">
    <source>
        <dbReference type="ARBA" id="ARBA00004429"/>
    </source>
</evidence>